<sequence length="262" mass="28789">MAILDDGIHFTGSVGPLSAYRMKGSDKIILRRKGGASKARIQQDPSFQRTREHNMEFSGRAKAAKVIRRALTPVKHLADYNFTPWLIALCGNIQQQDLHSERGQRNIYLSKHRHLLPGFKLNQRHPFDSVLRYPLAYAMDRATPSAQVEIPALIPGLHLVLPWTYPLYRFVISLGLAGDMIYNGNGYREPPPGQPGFAIQHTAWQAAAQPFDGANLELQLSTPAGADDTLVLCAGIEMGMPVTDAFTRPARRAGAAGILAVG</sequence>
<gene>
    <name evidence="1" type="ORF">LX66_4032</name>
</gene>
<evidence type="ECO:0000313" key="2">
    <source>
        <dbReference type="Proteomes" id="UP000316778"/>
    </source>
</evidence>
<dbReference type="AlphaFoldDB" id="A0A562T0D7"/>
<organism evidence="1 2">
    <name type="scientific">Chitinophaga japonensis</name>
    <name type="common">Flexibacter japonensis</name>
    <dbReference type="NCBI Taxonomy" id="104662"/>
    <lineage>
        <taxon>Bacteria</taxon>
        <taxon>Pseudomonadati</taxon>
        <taxon>Bacteroidota</taxon>
        <taxon>Chitinophagia</taxon>
        <taxon>Chitinophagales</taxon>
        <taxon>Chitinophagaceae</taxon>
        <taxon>Chitinophaga</taxon>
    </lineage>
</organism>
<keyword evidence="2" id="KW-1185">Reference proteome</keyword>
<reference evidence="1 2" key="1">
    <citation type="journal article" date="2013" name="Stand. Genomic Sci.">
        <title>Genomic Encyclopedia of Type Strains, Phase I: The one thousand microbial genomes (KMG-I) project.</title>
        <authorList>
            <person name="Kyrpides N.C."/>
            <person name="Woyke T."/>
            <person name="Eisen J.A."/>
            <person name="Garrity G."/>
            <person name="Lilburn T.G."/>
            <person name="Beck B.J."/>
            <person name="Whitman W.B."/>
            <person name="Hugenholtz P."/>
            <person name="Klenk H.P."/>
        </authorList>
    </citation>
    <scope>NUCLEOTIDE SEQUENCE [LARGE SCALE GENOMIC DNA]</scope>
    <source>
        <strain evidence="1 2">DSM 13484</strain>
    </source>
</reference>
<dbReference type="EMBL" id="VLLG01000004">
    <property type="protein sequence ID" value="TWI86768.1"/>
    <property type="molecule type" value="Genomic_DNA"/>
</dbReference>
<name>A0A562T0D7_CHIJA</name>
<dbReference type="RefSeq" id="WP_145716827.1">
    <property type="nucleotide sequence ID" value="NZ_BAAAFY010000004.1"/>
</dbReference>
<comment type="caution">
    <text evidence="1">The sequence shown here is derived from an EMBL/GenBank/DDBJ whole genome shotgun (WGS) entry which is preliminary data.</text>
</comment>
<dbReference type="OrthoDB" id="668426at2"/>
<proteinExistence type="predicted"/>
<accession>A0A562T0D7</accession>
<protein>
    <submittedName>
        <fullName evidence="1">Uncharacterized protein</fullName>
    </submittedName>
</protein>
<dbReference type="Proteomes" id="UP000316778">
    <property type="component" value="Unassembled WGS sequence"/>
</dbReference>
<evidence type="ECO:0000313" key="1">
    <source>
        <dbReference type="EMBL" id="TWI86768.1"/>
    </source>
</evidence>